<dbReference type="PANTHER" id="PTHR33204:SF29">
    <property type="entry name" value="TRANSCRIPTIONAL REGULATOR"/>
    <property type="match status" value="1"/>
</dbReference>
<dbReference type="PROSITE" id="PS51118">
    <property type="entry name" value="HTH_HXLR"/>
    <property type="match status" value="1"/>
</dbReference>
<evidence type="ECO:0000256" key="2">
    <source>
        <dbReference type="ARBA" id="ARBA00023125"/>
    </source>
</evidence>
<feature type="domain" description="HTH hxlR-type" evidence="4">
    <location>
        <begin position="36"/>
        <end position="132"/>
    </location>
</feature>
<dbReference type="GO" id="GO:0003677">
    <property type="term" value="F:DNA binding"/>
    <property type="evidence" value="ECO:0007669"/>
    <property type="project" value="UniProtKB-KW"/>
</dbReference>
<dbReference type="Gene3D" id="1.10.10.10">
    <property type="entry name" value="Winged helix-like DNA-binding domain superfamily/Winged helix DNA-binding domain"/>
    <property type="match status" value="1"/>
</dbReference>
<reference evidence="6" key="1">
    <citation type="submission" date="2016-10" db="EMBL/GenBank/DDBJ databases">
        <authorList>
            <person name="Varghese N."/>
            <person name="Submissions S."/>
        </authorList>
    </citation>
    <scope>NUCLEOTIDE SEQUENCE [LARGE SCALE GENOMIC DNA]</scope>
    <source>
        <strain evidence="6">DSM 3695</strain>
    </source>
</reference>
<dbReference type="EMBL" id="FOJG01000002">
    <property type="protein sequence ID" value="SEW52186.1"/>
    <property type="molecule type" value="Genomic_DNA"/>
</dbReference>
<protein>
    <submittedName>
        <fullName evidence="5">DNA-binding transcriptional regulator, HxlR family</fullName>
    </submittedName>
</protein>
<keyword evidence="2 5" id="KW-0238">DNA-binding</keyword>
<proteinExistence type="predicted"/>
<keyword evidence="3" id="KW-0804">Transcription</keyword>
<gene>
    <name evidence="5" type="ORF">SAMN04488122_4714</name>
</gene>
<dbReference type="InterPro" id="IPR002577">
    <property type="entry name" value="HTH_HxlR"/>
</dbReference>
<accession>A0A1I0S886</accession>
<name>A0A1I0S886_9BACT</name>
<dbReference type="Pfam" id="PF01638">
    <property type="entry name" value="HxlR"/>
    <property type="match status" value="1"/>
</dbReference>
<sequence length="132" mass="15231">MPKIVRKSGRTGLVHNFRPMGKTGTRKTKDFNPTNCAVTYCINIIGGKWKPVIIHLIRQQTDRYSTMRKAIPEISKQTLTNQLRELETDGVIERIVFAEVPPRVEYRITTHGKTLLPIIDAMKIWGRQQMDQ</sequence>
<evidence type="ECO:0000256" key="3">
    <source>
        <dbReference type="ARBA" id="ARBA00023163"/>
    </source>
</evidence>
<organism evidence="5 6">
    <name type="scientific">Chitinophaga arvensicola</name>
    <dbReference type="NCBI Taxonomy" id="29529"/>
    <lineage>
        <taxon>Bacteria</taxon>
        <taxon>Pseudomonadati</taxon>
        <taxon>Bacteroidota</taxon>
        <taxon>Chitinophagia</taxon>
        <taxon>Chitinophagales</taxon>
        <taxon>Chitinophagaceae</taxon>
        <taxon>Chitinophaga</taxon>
    </lineage>
</organism>
<evidence type="ECO:0000313" key="6">
    <source>
        <dbReference type="Proteomes" id="UP000199310"/>
    </source>
</evidence>
<dbReference type="InterPro" id="IPR036388">
    <property type="entry name" value="WH-like_DNA-bd_sf"/>
</dbReference>
<evidence type="ECO:0000259" key="4">
    <source>
        <dbReference type="PROSITE" id="PS51118"/>
    </source>
</evidence>
<dbReference type="Proteomes" id="UP000199310">
    <property type="component" value="Unassembled WGS sequence"/>
</dbReference>
<dbReference type="InterPro" id="IPR036390">
    <property type="entry name" value="WH_DNA-bd_sf"/>
</dbReference>
<dbReference type="AlphaFoldDB" id="A0A1I0S886"/>
<dbReference type="STRING" id="29529.SAMN04488122_4714"/>
<dbReference type="SUPFAM" id="SSF46785">
    <property type="entry name" value="Winged helix' DNA-binding domain"/>
    <property type="match status" value="1"/>
</dbReference>
<evidence type="ECO:0000256" key="1">
    <source>
        <dbReference type="ARBA" id="ARBA00023015"/>
    </source>
</evidence>
<keyword evidence="6" id="KW-1185">Reference proteome</keyword>
<evidence type="ECO:0000313" key="5">
    <source>
        <dbReference type="EMBL" id="SEW52186.1"/>
    </source>
</evidence>
<dbReference type="PANTHER" id="PTHR33204">
    <property type="entry name" value="TRANSCRIPTIONAL REGULATOR, MARR FAMILY"/>
    <property type="match status" value="1"/>
</dbReference>
<keyword evidence="1" id="KW-0805">Transcription regulation</keyword>